<evidence type="ECO:0000256" key="1">
    <source>
        <dbReference type="SAM" id="MobiDB-lite"/>
    </source>
</evidence>
<dbReference type="OrthoDB" id="8538365at2"/>
<dbReference type="Pfam" id="PF11162">
    <property type="entry name" value="DUF2946"/>
    <property type="match status" value="1"/>
</dbReference>
<protein>
    <recommendedName>
        <fullName evidence="5">DUF2946 domain-containing protein</fullName>
    </recommendedName>
</protein>
<evidence type="ECO:0000313" key="3">
    <source>
        <dbReference type="EMBL" id="AKC69469.1"/>
    </source>
</evidence>
<dbReference type="PATRIC" id="fig|573737.6.peg.2493"/>
<organism evidence="3 4">
    <name type="scientific">Pandoraea oxalativorans</name>
    <dbReference type="NCBI Taxonomy" id="573737"/>
    <lineage>
        <taxon>Bacteria</taxon>
        <taxon>Pseudomonadati</taxon>
        <taxon>Pseudomonadota</taxon>
        <taxon>Betaproteobacteria</taxon>
        <taxon>Burkholderiales</taxon>
        <taxon>Burkholderiaceae</taxon>
        <taxon>Pandoraea</taxon>
    </lineage>
</organism>
<dbReference type="Proteomes" id="UP000035050">
    <property type="component" value="Chromosome"/>
</dbReference>
<dbReference type="HOGENOM" id="CLU_1576975_0_0_4"/>
<keyword evidence="2" id="KW-1133">Transmembrane helix</keyword>
<feature type="compositionally biased region" description="Basic and acidic residues" evidence="1">
    <location>
        <begin position="98"/>
        <end position="110"/>
    </location>
</feature>
<dbReference type="KEGG" id="pox:MB84_08220"/>
<accession>A0A0E3U5T1</accession>
<name>A0A0E3U5T1_9BURK</name>
<keyword evidence="2" id="KW-0472">Membrane</keyword>
<feature type="transmembrane region" description="Helical" evidence="2">
    <location>
        <begin position="42"/>
        <end position="61"/>
    </location>
</feature>
<keyword evidence="4" id="KW-1185">Reference proteome</keyword>
<evidence type="ECO:0008006" key="5">
    <source>
        <dbReference type="Google" id="ProtNLM"/>
    </source>
</evidence>
<sequence>MRSQDEPPDGPAIPVFFVHPLNPLNPLIPIRPSMRKLRQHRVAIGIALLAILLAALMPAIAQWRAAMQADPFAVYCTVQGTQASLGTNTTARAVAQREPAHDGHSGHDDAQAPPAHRAHPVPPAQAEVTGLHSEHGNVGHSLDSADHWEKCGYCALWTHQPLVTTAFQLPPPVASAGIVAAPRAPIPHFPRARFSDALARAPPSLAV</sequence>
<feature type="region of interest" description="Disordered" evidence="1">
    <location>
        <begin position="94"/>
        <end position="123"/>
    </location>
</feature>
<dbReference type="EMBL" id="CP011253">
    <property type="protein sequence ID" value="AKC69469.1"/>
    <property type="molecule type" value="Genomic_DNA"/>
</dbReference>
<dbReference type="AlphaFoldDB" id="A0A0E3U5T1"/>
<proteinExistence type="predicted"/>
<evidence type="ECO:0000313" key="4">
    <source>
        <dbReference type="Proteomes" id="UP000035050"/>
    </source>
</evidence>
<dbReference type="InterPro" id="IPR021333">
    <property type="entry name" value="DUF2946"/>
</dbReference>
<keyword evidence="2" id="KW-0812">Transmembrane</keyword>
<gene>
    <name evidence="3" type="ORF">MB84_08220</name>
</gene>
<evidence type="ECO:0000256" key="2">
    <source>
        <dbReference type="SAM" id="Phobius"/>
    </source>
</evidence>
<reference evidence="3" key="1">
    <citation type="submission" date="2016-06" db="EMBL/GenBank/DDBJ databases">
        <title>Pandoraea oxalativorans DSM 23570 Genome Sequencing.</title>
        <authorList>
            <person name="Ee R."/>
            <person name="Lim Y.-L."/>
            <person name="Yong D."/>
            <person name="Yin W.-F."/>
            <person name="Chan K.-G."/>
        </authorList>
    </citation>
    <scope>NUCLEOTIDE SEQUENCE</scope>
    <source>
        <strain evidence="3">DSM 23570</strain>
    </source>
</reference>